<dbReference type="AlphaFoldDB" id="Q84QY2"/>
<dbReference type="GO" id="GO:0008270">
    <property type="term" value="F:zinc ion binding"/>
    <property type="evidence" value="ECO:0007669"/>
    <property type="project" value="InterPro"/>
</dbReference>
<evidence type="ECO:0000313" key="2">
    <source>
        <dbReference type="Proteomes" id="UP000000763"/>
    </source>
</evidence>
<evidence type="ECO:0008006" key="3">
    <source>
        <dbReference type="Google" id="ProtNLM"/>
    </source>
</evidence>
<proteinExistence type="predicted"/>
<dbReference type="GO" id="GO:0003676">
    <property type="term" value="F:nucleic acid binding"/>
    <property type="evidence" value="ECO:0007669"/>
    <property type="project" value="InterPro"/>
</dbReference>
<accession>Q84QY2</accession>
<reference evidence="2" key="1">
    <citation type="journal article" date="2005" name="Nature">
        <title>The map-based sequence of the rice genome.</title>
        <authorList>
            <consortium name="International rice genome sequencing project (IRGSP)"/>
            <person name="Matsumoto T."/>
            <person name="Wu J."/>
            <person name="Kanamori H."/>
            <person name="Katayose Y."/>
            <person name="Fujisawa M."/>
            <person name="Namiki N."/>
            <person name="Mizuno H."/>
            <person name="Yamamoto K."/>
            <person name="Antonio B.A."/>
            <person name="Baba T."/>
            <person name="Sakata K."/>
            <person name="Nagamura Y."/>
            <person name="Aoki H."/>
            <person name="Arikawa K."/>
            <person name="Arita K."/>
            <person name="Bito T."/>
            <person name="Chiden Y."/>
            <person name="Fujitsuka N."/>
            <person name="Fukunaka R."/>
            <person name="Hamada M."/>
            <person name="Harada C."/>
            <person name="Hayashi A."/>
            <person name="Hijishita S."/>
            <person name="Honda M."/>
            <person name="Hosokawa S."/>
            <person name="Ichikawa Y."/>
            <person name="Idonuma A."/>
            <person name="Iijima M."/>
            <person name="Ikeda M."/>
            <person name="Ikeno M."/>
            <person name="Ito K."/>
            <person name="Ito S."/>
            <person name="Ito T."/>
            <person name="Ito Y."/>
            <person name="Ito Y."/>
            <person name="Iwabuchi A."/>
            <person name="Kamiya K."/>
            <person name="Karasawa W."/>
            <person name="Kurita K."/>
            <person name="Katagiri S."/>
            <person name="Kikuta A."/>
            <person name="Kobayashi H."/>
            <person name="Kobayashi N."/>
            <person name="Machita K."/>
            <person name="Maehara T."/>
            <person name="Masukawa M."/>
            <person name="Mizubayashi T."/>
            <person name="Mukai Y."/>
            <person name="Nagasaki H."/>
            <person name="Nagata Y."/>
            <person name="Naito S."/>
            <person name="Nakashima M."/>
            <person name="Nakama Y."/>
            <person name="Nakamichi Y."/>
            <person name="Nakamura M."/>
            <person name="Meguro A."/>
            <person name="Negishi M."/>
            <person name="Ohta I."/>
            <person name="Ohta T."/>
            <person name="Okamoto M."/>
            <person name="Ono N."/>
            <person name="Saji S."/>
            <person name="Sakaguchi M."/>
            <person name="Sakai K."/>
            <person name="Shibata M."/>
            <person name="Shimokawa T."/>
            <person name="Song J."/>
            <person name="Takazaki Y."/>
            <person name="Terasawa K."/>
            <person name="Tsugane M."/>
            <person name="Tsuji K."/>
            <person name="Ueda S."/>
            <person name="Waki K."/>
            <person name="Yamagata H."/>
            <person name="Yamamoto M."/>
            <person name="Yamamoto S."/>
            <person name="Yamane H."/>
            <person name="Yoshiki S."/>
            <person name="Yoshihara R."/>
            <person name="Yukawa K."/>
            <person name="Zhong H."/>
            <person name="Yano M."/>
            <person name="Yuan Q."/>
            <person name="Ouyang S."/>
            <person name="Liu J."/>
            <person name="Jones K.M."/>
            <person name="Gansberger K."/>
            <person name="Moffat K."/>
            <person name="Hill J."/>
            <person name="Bera J."/>
            <person name="Fadrosh D."/>
            <person name="Jin S."/>
            <person name="Johri S."/>
            <person name="Kim M."/>
            <person name="Overton L."/>
            <person name="Reardon M."/>
            <person name="Tsitrin T."/>
            <person name="Vuong H."/>
            <person name="Weaver B."/>
            <person name="Ciecko A."/>
            <person name="Tallon L."/>
            <person name="Jackson J."/>
            <person name="Pai G."/>
            <person name="Aken S.V."/>
            <person name="Utterback T."/>
            <person name="Reidmuller S."/>
            <person name="Feldblyum T."/>
            <person name="Hsiao J."/>
            <person name="Zismann V."/>
            <person name="Iobst S."/>
            <person name="de Vazeille A.R."/>
            <person name="Buell C.R."/>
            <person name="Ying K."/>
            <person name="Li Y."/>
            <person name="Lu T."/>
            <person name="Huang Y."/>
            <person name="Zhao Q."/>
            <person name="Feng Q."/>
            <person name="Zhang L."/>
            <person name="Zhu J."/>
            <person name="Weng Q."/>
            <person name="Mu J."/>
            <person name="Lu Y."/>
            <person name="Fan D."/>
            <person name="Liu Y."/>
            <person name="Guan J."/>
            <person name="Zhang Y."/>
            <person name="Yu S."/>
            <person name="Liu X."/>
            <person name="Zhang Y."/>
            <person name="Hong G."/>
            <person name="Han B."/>
            <person name="Choisne N."/>
            <person name="Demange N."/>
            <person name="Orjeda G."/>
            <person name="Samain S."/>
            <person name="Cattolico L."/>
            <person name="Pelletier E."/>
            <person name="Couloux A."/>
            <person name="Segurens B."/>
            <person name="Wincker P."/>
            <person name="D'Hont A."/>
            <person name="Scarpelli C."/>
            <person name="Weissenbach J."/>
            <person name="Salanoubat M."/>
            <person name="Quetier F."/>
            <person name="Yu Y."/>
            <person name="Kim H.R."/>
            <person name="Rambo T."/>
            <person name="Currie J."/>
            <person name="Collura K."/>
            <person name="Luo M."/>
            <person name="Yang T."/>
            <person name="Ammiraju J.S.S."/>
            <person name="Engler F."/>
            <person name="Soderlund C."/>
            <person name="Wing R.A."/>
            <person name="Palmer L.E."/>
            <person name="de la Bastide M."/>
            <person name="Spiegel L."/>
            <person name="Nascimento L."/>
            <person name="Zutavern T."/>
            <person name="O'Shaughnessy A."/>
            <person name="Dike S."/>
            <person name="Dedhia N."/>
            <person name="Preston R."/>
            <person name="Balija V."/>
            <person name="McCombie W.R."/>
            <person name="Chow T."/>
            <person name="Chen H."/>
            <person name="Chung M."/>
            <person name="Chen C."/>
            <person name="Shaw J."/>
            <person name="Wu H."/>
            <person name="Hsiao K."/>
            <person name="Chao Y."/>
            <person name="Chu M."/>
            <person name="Cheng C."/>
            <person name="Hour A."/>
            <person name="Lee P."/>
            <person name="Lin S."/>
            <person name="Lin Y."/>
            <person name="Liou J."/>
            <person name="Liu S."/>
            <person name="Hsing Y."/>
            <person name="Raghuvanshi S."/>
            <person name="Mohanty A."/>
            <person name="Bharti A.K."/>
            <person name="Gaur A."/>
            <person name="Gupta V."/>
            <person name="Kumar D."/>
            <person name="Ravi V."/>
            <person name="Vij S."/>
            <person name="Kapur A."/>
            <person name="Khurana P."/>
            <person name="Khurana P."/>
            <person name="Khurana J.P."/>
            <person name="Tyagi A.K."/>
            <person name="Gaikwad K."/>
            <person name="Singh A."/>
            <person name="Dalal V."/>
            <person name="Srivastava S."/>
            <person name="Dixit A."/>
            <person name="Pal A.K."/>
            <person name="Ghazi I.A."/>
            <person name="Yadav M."/>
            <person name="Pandit A."/>
            <person name="Bhargava A."/>
            <person name="Sureshbabu K."/>
            <person name="Batra K."/>
            <person name="Sharma T.R."/>
            <person name="Mohapatra T."/>
            <person name="Singh N.K."/>
            <person name="Messing J."/>
            <person name="Nelson A.B."/>
            <person name="Fuks G."/>
            <person name="Kavchok S."/>
            <person name="Keizer G."/>
            <person name="Linton E."/>
            <person name="Llaca V."/>
            <person name="Song R."/>
            <person name="Tanyolac B."/>
            <person name="Young S."/>
            <person name="Ho-Il K."/>
            <person name="Hahn J.H."/>
            <person name="Sangsakoo G."/>
            <person name="Vanavichit A."/>
            <person name="de Mattos Luiz.A.T."/>
            <person name="Zimmer P.D."/>
            <person name="Malone G."/>
            <person name="Dellagostin O."/>
            <person name="de Oliveira A.C."/>
            <person name="Bevan M."/>
            <person name="Bancroft I."/>
            <person name="Minx P."/>
            <person name="Cordum H."/>
            <person name="Wilson R."/>
            <person name="Cheng Z."/>
            <person name="Jin W."/>
            <person name="Jiang J."/>
            <person name="Leong S.A."/>
            <person name="Iwama H."/>
            <person name="Gojobori T."/>
            <person name="Itoh T."/>
            <person name="Niimura Y."/>
            <person name="Fujii Y."/>
            <person name="Habara T."/>
            <person name="Sakai H."/>
            <person name="Sato Y."/>
            <person name="Wilson G."/>
            <person name="Kumar K."/>
            <person name="McCouch S."/>
            <person name="Juretic N."/>
            <person name="Hoen D."/>
            <person name="Wright S."/>
            <person name="Bruskiewich R."/>
            <person name="Bureau T."/>
            <person name="Miyao A."/>
            <person name="Hirochika H."/>
            <person name="Nishikawa T."/>
            <person name="Kadowaki K."/>
            <person name="Sugiura M."/>
            <person name="Burr B."/>
            <person name="Sasaki T."/>
        </authorList>
    </citation>
    <scope>NUCLEOTIDE SEQUENCE [LARGE SCALE GENOMIC DNA]</scope>
    <source>
        <strain evidence="2">cv. Nipponbare</strain>
    </source>
</reference>
<dbReference type="InterPro" id="IPR036875">
    <property type="entry name" value="Znf_CCHC_sf"/>
</dbReference>
<gene>
    <name evidence="1" type="primary">OSJNBa0093I13.21</name>
</gene>
<dbReference type="Gene3D" id="4.10.60.10">
    <property type="entry name" value="Zinc finger, CCHC-type"/>
    <property type="match status" value="1"/>
</dbReference>
<dbReference type="EMBL" id="AC097279">
    <property type="protein sequence ID" value="AAP04196.1"/>
    <property type="molecule type" value="Genomic_DNA"/>
</dbReference>
<sequence length="191" mass="20843">MPVVCFNYDEPGHFADKCPKPRRVETAPIQNKSIAPAPKARVNHVAAAEAQGAPDDRSGDEDISHHYPLAKTQQGVKEIGPFPEWVCLRTVGGGGNDEDILYYYPLAKTKDPAAVREEEERRWSGLLHRGTWSSVTAGSTPPTPAVAATKEALADAAVGERWIRALSARVWGKKRNKIWTGGWSGLEFGIS</sequence>
<protein>
    <recommendedName>
        <fullName evidence="3">CCHC-type domain-containing protein</fullName>
    </recommendedName>
</protein>
<organism evidence="1 2">
    <name type="scientific">Oryza sativa subsp. japonica</name>
    <name type="common">Rice</name>
    <dbReference type="NCBI Taxonomy" id="39947"/>
    <lineage>
        <taxon>Eukaryota</taxon>
        <taxon>Viridiplantae</taxon>
        <taxon>Streptophyta</taxon>
        <taxon>Embryophyta</taxon>
        <taxon>Tracheophyta</taxon>
        <taxon>Spermatophyta</taxon>
        <taxon>Magnoliopsida</taxon>
        <taxon>Liliopsida</taxon>
        <taxon>Poales</taxon>
        <taxon>Poaceae</taxon>
        <taxon>BOP clade</taxon>
        <taxon>Oryzoideae</taxon>
        <taxon>Oryzeae</taxon>
        <taxon>Oryzinae</taxon>
        <taxon>Oryza</taxon>
        <taxon>Oryza sativa</taxon>
    </lineage>
</organism>
<dbReference type="SUPFAM" id="SSF57756">
    <property type="entry name" value="Retrovirus zinc finger-like domains"/>
    <property type="match status" value="1"/>
</dbReference>
<dbReference type="Proteomes" id="UP000000763">
    <property type="component" value="Chromosome 3"/>
</dbReference>
<reference evidence="2" key="2">
    <citation type="journal article" date="2008" name="Nucleic Acids Res.">
        <title>The rice annotation project database (RAP-DB): 2008 update.</title>
        <authorList>
            <consortium name="The rice annotation project (RAP)"/>
        </authorList>
    </citation>
    <scope>GENOME REANNOTATION</scope>
    <source>
        <strain evidence="2">cv. Nipponbare</strain>
    </source>
</reference>
<name>Q84QY2_ORYSJ</name>
<evidence type="ECO:0000313" key="1">
    <source>
        <dbReference type="EMBL" id="AAP04196.1"/>
    </source>
</evidence>